<dbReference type="InterPro" id="IPR042197">
    <property type="entry name" value="Apaf_helical"/>
</dbReference>
<dbReference type="InterPro" id="IPR032675">
    <property type="entry name" value="LRR_dom_sf"/>
</dbReference>
<sequence length="967" mass="110364">MSAGVVSSVLNQIATLVVAEANLLGGLQQEIQGVVDELEHMKAFLMFAEDREEEDPSLQVWISQVRDVAYDIEDVVGEFLWRFNHNYGHGFNGHVHKIFVLMKNLRARRRIAQEIQLIKSRITSISASHERYQSKYDISNQASTSSLLDRNNSWNYYRDAALFVEAEKLVGIDRPKQQLIYQLLDGDSQFKVVSVLGMGGIGKTTLVKKVHEDVEIKKAFQILAWVTVSETWDTMEVLKDLIKQLYKEIKISVQAGLDSSVTSTRELKAHVKEFLKGKRYLIVFDDVWDSQFWESFKFVLPEGSCGNRVILTTRNANVGNASSGEFQCHVHEMEVLSLADSWTLFCKKTFKGDCCPTHLESIAERILKKCGGLPLAIVAIGGLLASKDKSKINEWEMVERNLDDELGVSGNLNPVTKILSLSYIGLPHHLKTCLLYASIFPEDYRIAKRRLIRLWIAEGLVLEKAGMSNYEIAQAYLDELTNRSLIQVAQSHPCFRLYHIHDILREIVLSKSSRQNFATIVTEAQNKFSAKVRRLAIHDLKSNTKSYMRFKCLRSLVIFNADKPLPKYLSGLLAGGSKLLKVLDLEGTQLDEIPEEVFKLLHLKTLNLSRTRVRVISKSIGSLKNLEYLDLRYTEVSELPEEILNLEGLVHLTANNHSAQNSYFFGGFRGPNITSKLISLEWLYDVKANEILIKEIGDLKQLRRLGIASLRREHGKQLCSSLGKLFNLEHLYLYTVKDDEVLDLEDLNGSLCSNLCSLHVLRLWGRLGKVPEVFSSLHELTLVHLRWSGIMDNPLESLQYLPNLLLLMLEEAFEGESLCFKAGCFLKLGRLGLYNVQNLRWLRMEEGAMPNLRELELRSVKLLEEFPWEVQHLTKLEVLYLEDISQTAIDQLHNHDQGSGECNKISHIHKILTLETRDGRRNPRSGKQLTSYTIRMVSNTLISKSFSLCFSCFFLYFLNLICDFFLL</sequence>
<feature type="domain" description="NB-ARC" evidence="7">
    <location>
        <begin position="175"/>
        <end position="353"/>
    </location>
</feature>
<dbReference type="Gene3D" id="1.10.10.10">
    <property type="entry name" value="Winged helix-like DNA-binding domain superfamily/Winged helix DNA-binding domain"/>
    <property type="match status" value="1"/>
</dbReference>
<dbReference type="AlphaFoldDB" id="A0AAV1DN02"/>
<dbReference type="FunFam" id="1.10.10.10:FF:000322">
    <property type="entry name" value="Probable disease resistance protein At1g63360"/>
    <property type="match status" value="1"/>
</dbReference>
<dbReference type="InterPro" id="IPR058922">
    <property type="entry name" value="WHD_DRP"/>
</dbReference>
<evidence type="ECO:0000256" key="3">
    <source>
        <dbReference type="ARBA" id="ARBA00022737"/>
    </source>
</evidence>
<organism evidence="11 12">
    <name type="scientific">Oldenlandia corymbosa var. corymbosa</name>
    <dbReference type="NCBI Taxonomy" id="529605"/>
    <lineage>
        <taxon>Eukaryota</taxon>
        <taxon>Viridiplantae</taxon>
        <taxon>Streptophyta</taxon>
        <taxon>Embryophyta</taxon>
        <taxon>Tracheophyta</taxon>
        <taxon>Spermatophyta</taxon>
        <taxon>Magnoliopsida</taxon>
        <taxon>eudicotyledons</taxon>
        <taxon>Gunneridae</taxon>
        <taxon>Pentapetalae</taxon>
        <taxon>asterids</taxon>
        <taxon>lamiids</taxon>
        <taxon>Gentianales</taxon>
        <taxon>Rubiaceae</taxon>
        <taxon>Rubioideae</taxon>
        <taxon>Spermacoceae</taxon>
        <taxon>Hedyotis-Oldenlandia complex</taxon>
        <taxon>Oldenlandia</taxon>
    </lineage>
</organism>
<dbReference type="InterPro" id="IPR055414">
    <property type="entry name" value="LRR_R13L4/SHOC2-like"/>
</dbReference>
<evidence type="ECO:0000313" key="11">
    <source>
        <dbReference type="EMBL" id="CAI9109283.1"/>
    </source>
</evidence>
<evidence type="ECO:0000256" key="6">
    <source>
        <dbReference type="ARBA" id="ARBA00022840"/>
    </source>
</evidence>
<dbReference type="InterPro" id="IPR036388">
    <property type="entry name" value="WH-like_DNA-bd_sf"/>
</dbReference>
<gene>
    <name evidence="11" type="ORF">OLC1_LOCUS17215</name>
</gene>
<protein>
    <submittedName>
        <fullName evidence="11">OLC1v1009084C11</fullName>
    </submittedName>
</protein>
<keyword evidence="6" id="KW-0067">ATP-binding</keyword>
<dbReference type="PANTHER" id="PTHR23155">
    <property type="entry name" value="DISEASE RESISTANCE PROTEIN RP"/>
    <property type="match status" value="1"/>
</dbReference>
<dbReference type="Gene3D" id="3.40.50.300">
    <property type="entry name" value="P-loop containing nucleotide triphosphate hydrolases"/>
    <property type="match status" value="1"/>
</dbReference>
<dbReference type="GO" id="GO:0098542">
    <property type="term" value="P:defense response to other organism"/>
    <property type="evidence" value="ECO:0007669"/>
    <property type="project" value="TreeGrafter"/>
</dbReference>
<evidence type="ECO:0000256" key="1">
    <source>
        <dbReference type="ARBA" id="ARBA00008894"/>
    </source>
</evidence>
<evidence type="ECO:0000259" key="8">
    <source>
        <dbReference type="Pfam" id="PF18052"/>
    </source>
</evidence>
<dbReference type="Pfam" id="PF23559">
    <property type="entry name" value="WHD_DRP"/>
    <property type="match status" value="1"/>
</dbReference>
<feature type="domain" description="Disease resistance R13L4/SHOC-2-like LRR" evidence="10">
    <location>
        <begin position="553"/>
        <end position="878"/>
    </location>
</feature>
<dbReference type="CDD" id="cd14798">
    <property type="entry name" value="RX-CC_like"/>
    <property type="match status" value="1"/>
</dbReference>
<dbReference type="GO" id="GO:0051607">
    <property type="term" value="P:defense response to virus"/>
    <property type="evidence" value="ECO:0007669"/>
    <property type="project" value="UniProtKB-ARBA"/>
</dbReference>
<dbReference type="Pfam" id="PF00931">
    <property type="entry name" value="NB-ARC"/>
    <property type="match status" value="1"/>
</dbReference>
<dbReference type="Gene3D" id="3.80.10.10">
    <property type="entry name" value="Ribonuclease Inhibitor"/>
    <property type="match status" value="2"/>
</dbReference>
<evidence type="ECO:0000259" key="10">
    <source>
        <dbReference type="Pfam" id="PF23598"/>
    </source>
</evidence>
<dbReference type="Gene3D" id="1.20.5.4130">
    <property type="match status" value="1"/>
</dbReference>
<dbReference type="InterPro" id="IPR041118">
    <property type="entry name" value="Rx_N"/>
</dbReference>
<comment type="similarity">
    <text evidence="1">Belongs to the disease resistance NB-LRR family.</text>
</comment>
<reference evidence="11" key="1">
    <citation type="submission" date="2023-03" db="EMBL/GenBank/DDBJ databases">
        <authorList>
            <person name="Julca I."/>
        </authorList>
    </citation>
    <scope>NUCLEOTIDE SEQUENCE</scope>
</reference>
<dbReference type="InterPro" id="IPR038005">
    <property type="entry name" value="RX-like_CC"/>
</dbReference>
<evidence type="ECO:0000256" key="4">
    <source>
        <dbReference type="ARBA" id="ARBA00022741"/>
    </source>
</evidence>
<evidence type="ECO:0000259" key="7">
    <source>
        <dbReference type="Pfam" id="PF00931"/>
    </source>
</evidence>
<evidence type="ECO:0000256" key="5">
    <source>
        <dbReference type="ARBA" id="ARBA00022821"/>
    </source>
</evidence>
<dbReference type="Pfam" id="PF23598">
    <property type="entry name" value="LRR_14"/>
    <property type="match status" value="1"/>
</dbReference>
<keyword evidence="5" id="KW-0611">Plant defense</keyword>
<dbReference type="FunFam" id="3.40.50.300:FF:001091">
    <property type="entry name" value="Probable disease resistance protein At1g61300"/>
    <property type="match status" value="1"/>
</dbReference>
<name>A0AAV1DN02_OLDCO</name>
<dbReference type="InterPro" id="IPR027417">
    <property type="entry name" value="P-loop_NTPase"/>
</dbReference>
<dbReference type="SUPFAM" id="SSF52540">
    <property type="entry name" value="P-loop containing nucleoside triphosphate hydrolases"/>
    <property type="match status" value="1"/>
</dbReference>
<keyword evidence="4" id="KW-0547">Nucleotide-binding</keyword>
<keyword evidence="12" id="KW-1185">Reference proteome</keyword>
<dbReference type="InterPro" id="IPR002182">
    <property type="entry name" value="NB-ARC"/>
</dbReference>
<evidence type="ECO:0000313" key="12">
    <source>
        <dbReference type="Proteomes" id="UP001161247"/>
    </source>
</evidence>
<dbReference type="PRINTS" id="PR00364">
    <property type="entry name" value="DISEASERSIST"/>
</dbReference>
<dbReference type="GO" id="GO:0005524">
    <property type="term" value="F:ATP binding"/>
    <property type="evidence" value="ECO:0007669"/>
    <property type="project" value="UniProtKB-KW"/>
</dbReference>
<dbReference type="Gene3D" id="1.10.8.430">
    <property type="entry name" value="Helical domain of apoptotic protease-activating factors"/>
    <property type="match status" value="1"/>
</dbReference>
<proteinExistence type="inferred from homology"/>
<feature type="domain" description="Disease resistance protein winged helix" evidence="9">
    <location>
        <begin position="439"/>
        <end position="508"/>
    </location>
</feature>
<evidence type="ECO:0000256" key="2">
    <source>
        <dbReference type="ARBA" id="ARBA00022614"/>
    </source>
</evidence>
<dbReference type="InterPro" id="IPR044974">
    <property type="entry name" value="Disease_R_plants"/>
</dbReference>
<feature type="domain" description="Disease resistance N-terminal" evidence="8">
    <location>
        <begin position="5"/>
        <end position="84"/>
    </location>
</feature>
<dbReference type="Pfam" id="PF18052">
    <property type="entry name" value="Rx_N"/>
    <property type="match status" value="1"/>
</dbReference>
<dbReference type="EMBL" id="OX459123">
    <property type="protein sequence ID" value="CAI9109283.1"/>
    <property type="molecule type" value="Genomic_DNA"/>
</dbReference>
<dbReference type="Proteomes" id="UP001161247">
    <property type="component" value="Chromosome 6"/>
</dbReference>
<dbReference type="PANTHER" id="PTHR23155:SF1205">
    <property type="entry name" value="DISEASE RESISTANCE PROTEIN RPM1"/>
    <property type="match status" value="1"/>
</dbReference>
<keyword evidence="2" id="KW-0433">Leucine-rich repeat</keyword>
<dbReference type="GO" id="GO:0043531">
    <property type="term" value="F:ADP binding"/>
    <property type="evidence" value="ECO:0007669"/>
    <property type="project" value="InterPro"/>
</dbReference>
<keyword evidence="3" id="KW-0677">Repeat</keyword>
<evidence type="ECO:0000259" key="9">
    <source>
        <dbReference type="Pfam" id="PF23559"/>
    </source>
</evidence>
<dbReference type="SUPFAM" id="SSF52058">
    <property type="entry name" value="L domain-like"/>
    <property type="match status" value="1"/>
</dbReference>
<accession>A0AAV1DN02</accession>